<proteinExistence type="predicted"/>
<evidence type="ECO:0000313" key="1">
    <source>
        <dbReference type="EMBL" id="RXK11960.1"/>
    </source>
</evidence>
<dbReference type="InterPro" id="IPR015867">
    <property type="entry name" value="N-reg_PII/ATP_PRibTrfase_C"/>
</dbReference>
<reference evidence="1 2" key="1">
    <citation type="submission" date="2017-09" db="EMBL/GenBank/DDBJ databases">
        <title>Genomics of the genus Arcobacter.</title>
        <authorList>
            <person name="Perez-Cataluna A."/>
            <person name="Figueras M.J."/>
            <person name="Salas-Masso N."/>
        </authorList>
    </citation>
    <scope>NUCLEOTIDE SEQUENCE [LARGE SCALE GENOMIC DNA]</scope>
    <source>
        <strain evidence="1 2">F156-34</strain>
    </source>
</reference>
<dbReference type="EMBL" id="NXIE01000005">
    <property type="protein sequence ID" value="RXK11960.1"/>
    <property type="molecule type" value="Genomic_DNA"/>
</dbReference>
<sequence length="117" mass="13111">MRFVTLLVITSSENEDKVKKIAKNAGAGGATVIQGRGTSSDSEKKSFFSLTYEGNQVIIVYVLEEKLSRTILKEFHMYIENKKIEALAFTLPISHLVGLDRSLLKKFENSIKTNDDL</sequence>
<accession>A0A4Q1ATG4</accession>
<dbReference type="Gene3D" id="3.30.70.120">
    <property type="match status" value="1"/>
</dbReference>
<dbReference type="SUPFAM" id="SSF54913">
    <property type="entry name" value="GlnB-like"/>
    <property type="match status" value="1"/>
</dbReference>
<name>A0A4Q1ATG4_9BACT</name>
<dbReference type="RefSeq" id="WP_129062413.1">
    <property type="nucleotide sequence ID" value="NZ_NXIE01000005.1"/>
</dbReference>
<dbReference type="InterPro" id="IPR011322">
    <property type="entry name" value="N-reg_PII-like_a/b"/>
</dbReference>
<dbReference type="Proteomes" id="UP000289718">
    <property type="component" value="Unassembled WGS sequence"/>
</dbReference>
<dbReference type="AlphaFoldDB" id="A0A4Q1ATG4"/>
<organism evidence="1 2">
    <name type="scientific">Halarcobacter mediterraneus</name>
    <dbReference type="NCBI Taxonomy" id="2023153"/>
    <lineage>
        <taxon>Bacteria</taxon>
        <taxon>Pseudomonadati</taxon>
        <taxon>Campylobacterota</taxon>
        <taxon>Epsilonproteobacteria</taxon>
        <taxon>Campylobacterales</taxon>
        <taxon>Arcobacteraceae</taxon>
        <taxon>Halarcobacter</taxon>
    </lineage>
</organism>
<dbReference type="OrthoDB" id="9803021at2"/>
<gene>
    <name evidence="1" type="ORF">CP965_12340</name>
</gene>
<comment type="caution">
    <text evidence="1">The sequence shown here is derived from an EMBL/GenBank/DDBJ whole genome shotgun (WGS) entry which is preliminary data.</text>
</comment>
<protein>
    <submittedName>
        <fullName evidence="1">Uncharacterized protein</fullName>
    </submittedName>
</protein>
<evidence type="ECO:0000313" key="2">
    <source>
        <dbReference type="Proteomes" id="UP000289718"/>
    </source>
</evidence>
<keyword evidence="2" id="KW-1185">Reference proteome</keyword>